<protein>
    <recommendedName>
        <fullName evidence="3">DUF4189 domain-containing protein</fullName>
    </recommendedName>
</protein>
<dbReference type="Proteomes" id="UP000863577">
    <property type="component" value="Unassembled WGS sequence"/>
</dbReference>
<evidence type="ECO:0000313" key="2">
    <source>
        <dbReference type="Proteomes" id="UP000863577"/>
    </source>
</evidence>
<reference evidence="1" key="2">
    <citation type="submission" date="2019-09" db="EMBL/GenBank/DDBJ databases">
        <authorList>
            <consortium name="NCBI Pathogen Detection Project"/>
        </authorList>
    </citation>
    <scope>NUCLEOTIDE SEQUENCE</scope>
    <source>
        <strain evidence="1">CL18-200174</strain>
    </source>
</reference>
<evidence type="ECO:0000313" key="1">
    <source>
        <dbReference type="EMBL" id="HAU2395864.1"/>
    </source>
</evidence>
<accession>A0A130WTZ6</accession>
<dbReference type="EMBL" id="DACWOD010000003">
    <property type="protein sequence ID" value="HAU2395864.1"/>
    <property type="molecule type" value="Genomic_DNA"/>
</dbReference>
<dbReference type="RefSeq" id="WP_014841602.1">
    <property type="nucleotide sequence ID" value="NZ_AP024961.1"/>
</dbReference>
<organism evidence="1 2">
    <name type="scientific">Legionella pneumophila</name>
    <dbReference type="NCBI Taxonomy" id="446"/>
    <lineage>
        <taxon>Bacteria</taxon>
        <taxon>Pseudomonadati</taxon>
        <taxon>Pseudomonadota</taxon>
        <taxon>Gammaproteobacteria</taxon>
        <taxon>Legionellales</taxon>
        <taxon>Legionellaceae</taxon>
        <taxon>Legionella</taxon>
    </lineage>
</organism>
<reference evidence="1" key="1">
    <citation type="journal article" date="2018" name="Genome Biol.">
        <title>SKESA: strategic k-mer extension for scrupulous assemblies.</title>
        <authorList>
            <person name="Souvorov A."/>
            <person name="Agarwala R."/>
            <person name="Lipman D.J."/>
        </authorList>
    </citation>
    <scope>NUCLEOTIDE SEQUENCE</scope>
    <source>
        <strain evidence="1">CL18-200174</strain>
    </source>
</reference>
<name>A0A130WTZ6_LEGPN</name>
<gene>
    <name evidence="1" type="ORF">JBK99_05895</name>
</gene>
<dbReference type="AlphaFoldDB" id="A0A130WTZ6"/>
<sequence>MRNYIFYGLLLLIGLSHQGFTAPMMKKGSYWKCVTYDKANKAWTAQSSYRKVAINVAFAACKKESQLPATCKTSISNCEGFINGVSTRPMWRCTAIDITAQPWESNFYSNRDDAALAAQAYCKENSTLPATCYINMVTCANKNEGAHSDGLFSGTNW</sequence>
<comment type="caution">
    <text evidence="1">The sequence shown here is derived from an EMBL/GenBank/DDBJ whole genome shotgun (WGS) entry which is preliminary data.</text>
</comment>
<evidence type="ECO:0008006" key="3">
    <source>
        <dbReference type="Google" id="ProtNLM"/>
    </source>
</evidence>
<proteinExistence type="predicted"/>